<evidence type="ECO:0000313" key="2">
    <source>
        <dbReference type="Proteomes" id="UP000025241"/>
    </source>
</evidence>
<dbReference type="Pfam" id="PF16732">
    <property type="entry name" value="ComP_DUS"/>
    <property type="match status" value="1"/>
</dbReference>
<dbReference type="NCBIfam" id="TIGR02532">
    <property type="entry name" value="IV_pilin_GFxxxE"/>
    <property type="match status" value="1"/>
</dbReference>
<keyword evidence="2" id="KW-1185">Reference proteome</keyword>
<dbReference type="eggNOG" id="COG4968">
    <property type="taxonomic scope" value="Bacteria"/>
</dbReference>
<reference evidence="1 2" key="2">
    <citation type="submission" date="2014-05" db="EMBL/GenBank/DDBJ databases">
        <title>Genome sequence of the 3-chlorobenzoate degrading bacterium Pseudomonas knackmussii B13 shows multiple evidence for horizontal gene transfer.</title>
        <authorList>
            <person name="Miyazaki R."/>
            <person name="Bertelli C."/>
            <person name="Falquet L."/>
            <person name="Robinson-Rechavi M."/>
            <person name="Gharib W."/>
            <person name="Roy S."/>
            <person name="Van der Meer J.R."/>
        </authorList>
    </citation>
    <scope>NUCLEOTIDE SEQUENCE [LARGE SCALE GENOMIC DNA]</scope>
    <source>
        <strain evidence="1 2">B13</strain>
    </source>
</reference>
<reference evidence="1 2" key="1">
    <citation type="submission" date="2013-03" db="EMBL/GenBank/DDBJ databases">
        <authorList>
            <person name="Linke B."/>
        </authorList>
    </citation>
    <scope>NUCLEOTIDE SEQUENCE [LARGE SCALE GENOMIC DNA]</scope>
    <source>
        <strain evidence="1 2">B13</strain>
    </source>
</reference>
<protein>
    <recommendedName>
        <fullName evidence="3">Prepilin-type N-terminal cleavage/methylation domain-containing protein</fullName>
    </recommendedName>
</protein>
<organism evidence="1 2">
    <name type="scientific">Pseudomonas knackmussii (strain DSM 6978 / CCUG 54928 / LMG 23759 / B13)</name>
    <dbReference type="NCBI Taxonomy" id="1301098"/>
    <lineage>
        <taxon>Bacteria</taxon>
        <taxon>Pseudomonadati</taxon>
        <taxon>Pseudomonadota</taxon>
        <taxon>Gammaproteobacteria</taxon>
        <taxon>Pseudomonadales</taxon>
        <taxon>Pseudomonadaceae</taxon>
        <taxon>Pseudomonas</taxon>
    </lineage>
</organism>
<dbReference type="OrthoDB" id="5296638at2"/>
<dbReference type="STRING" id="1301098.PKB_5227"/>
<dbReference type="AlphaFoldDB" id="A0A024HNB2"/>
<dbReference type="Gene3D" id="3.30.700.10">
    <property type="entry name" value="Glycoprotein, Type 4 Pilin"/>
    <property type="match status" value="1"/>
</dbReference>
<dbReference type="SUPFAM" id="SSF54523">
    <property type="entry name" value="Pili subunits"/>
    <property type="match status" value="1"/>
</dbReference>
<dbReference type="EMBL" id="HG322950">
    <property type="protein sequence ID" value="CDF86540.1"/>
    <property type="molecule type" value="Genomic_DNA"/>
</dbReference>
<dbReference type="Pfam" id="PF07963">
    <property type="entry name" value="N_methyl"/>
    <property type="match status" value="1"/>
</dbReference>
<sequence length="130" mass="14238">MKRVRGFGLLELLLALAILGILASIAIPNYQAHVLRANRVEGRALLMDAAARQERYFAQNHRFVRVSGQIDLLGLDALSRSGLYRLEVSAGDGADGGFRLVAVALRRDPECPALTLNALGDRGPDVRCWR</sequence>
<dbReference type="KEGG" id="pkc:PKB_5227"/>
<dbReference type="InterPro" id="IPR012902">
    <property type="entry name" value="N_methyl_site"/>
</dbReference>
<accession>A0A024HNB2</accession>
<dbReference type="InterPro" id="IPR045584">
    <property type="entry name" value="Pilin-like"/>
</dbReference>
<dbReference type="Proteomes" id="UP000025241">
    <property type="component" value="Chromosome I"/>
</dbReference>
<dbReference type="GO" id="GO:0043683">
    <property type="term" value="P:type IV pilus assembly"/>
    <property type="evidence" value="ECO:0007669"/>
    <property type="project" value="InterPro"/>
</dbReference>
<evidence type="ECO:0008006" key="3">
    <source>
        <dbReference type="Google" id="ProtNLM"/>
    </source>
</evidence>
<evidence type="ECO:0000313" key="1">
    <source>
        <dbReference type="EMBL" id="CDF86540.1"/>
    </source>
</evidence>
<gene>
    <name evidence="1" type="ORF">PKB_5227</name>
</gene>
<dbReference type="HOGENOM" id="CLU_091705_6_0_6"/>
<name>A0A024HNB2_PSEKB</name>
<proteinExistence type="predicted"/>
<dbReference type="PATRIC" id="fig|1301098.3.peg.5206"/>
<dbReference type="InterPro" id="IPR031982">
    <property type="entry name" value="PilE-like"/>
</dbReference>